<protein>
    <submittedName>
        <fullName evidence="1">Uncharacterized protein</fullName>
    </submittedName>
</protein>
<accession>A0A6J5LDM2</accession>
<name>A0A6J5LDM2_9CAUD</name>
<gene>
    <name evidence="1" type="ORF">UFOVP249_10</name>
</gene>
<dbReference type="EMBL" id="LR796268">
    <property type="protein sequence ID" value="CAB4132758.1"/>
    <property type="molecule type" value="Genomic_DNA"/>
</dbReference>
<evidence type="ECO:0000313" key="1">
    <source>
        <dbReference type="EMBL" id="CAB4132758.1"/>
    </source>
</evidence>
<reference evidence="1" key="1">
    <citation type="submission" date="2020-04" db="EMBL/GenBank/DDBJ databases">
        <authorList>
            <person name="Chiriac C."/>
            <person name="Salcher M."/>
            <person name="Ghai R."/>
            <person name="Kavagutti S V."/>
        </authorList>
    </citation>
    <scope>NUCLEOTIDE SEQUENCE</scope>
</reference>
<organism evidence="1">
    <name type="scientific">uncultured Caudovirales phage</name>
    <dbReference type="NCBI Taxonomy" id="2100421"/>
    <lineage>
        <taxon>Viruses</taxon>
        <taxon>Duplodnaviria</taxon>
        <taxon>Heunggongvirae</taxon>
        <taxon>Uroviricota</taxon>
        <taxon>Caudoviricetes</taxon>
        <taxon>Peduoviridae</taxon>
        <taxon>Maltschvirus</taxon>
        <taxon>Maltschvirus maltsch</taxon>
    </lineage>
</organism>
<proteinExistence type="predicted"/>
<sequence>MTQLALQQKLHNPVRQANESFEVYQQRRKSSHELNKLAAKGRLWHRSLWFTTVTNNDGSTSTRRHHSTFKKEQ</sequence>